<keyword evidence="2" id="KW-1185">Reference proteome</keyword>
<proteinExistence type="predicted"/>
<accession>A0ACA9NQJ6</accession>
<feature type="non-terminal residue" evidence="1">
    <location>
        <position position="56"/>
    </location>
</feature>
<dbReference type="Proteomes" id="UP000789702">
    <property type="component" value="Unassembled WGS sequence"/>
</dbReference>
<comment type="caution">
    <text evidence="1">The sequence shown here is derived from an EMBL/GenBank/DDBJ whole genome shotgun (WGS) entry which is preliminary data.</text>
</comment>
<evidence type="ECO:0000313" key="2">
    <source>
        <dbReference type="Proteomes" id="UP000789702"/>
    </source>
</evidence>
<evidence type="ECO:0000313" key="1">
    <source>
        <dbReference type="EMBL" id="CAG8671855.1"/>
    </source>
</evidence>
<feature type="non-terminal residue" evidence="1">
    <location>
        <position position="1"/>
    </location>
</feature>
<gene>
    <name evidence="1" type="ORF">DHETER_LOCUS10219</name>
</gene>
<name>A0ACA9NQJ6_9GLOM</name>
<dbReference type="EMBL" id="CAJVPU010019476">
    <property type="protein sequence ID" value="CAG8671855.1"/>
    <property type="molecule type" value="Genomic_DNA"/>
</dbReference>
<sequence>MKRFVYPSSLECTFAFHMGEAEVFKKNYSVKRDQNAQRNRKLTLEEKIFEELFGGL</sequence>
<protein>
    <submittedName>
        <fullName evidence="1">16660_t:CDS:1</fullName>
    </submittedName>
</protein>
<reference evidence="1" key="1">
    <citation type="submission" date="2021-06" db="EMBL/GenBank/DDBJ databases">
        <authorList>
            <person name="Kallberg Y."/>
            <person name="Tangrot J."/>
            <person name="Rosling A."/>
        </authorList>
    </citation>
    <scope>NUCLEOTIDE SEQUENCE</scope>
    <source>
        <strain evidence="1">IL203A</strain>
    </source>
</reference>
<organism evidence="1 2">
    <name type="scientific">Dentiscutata heterogama</name>
    <dbReference type="NCBI Taxonomy" id="1316150"/>
    <lineage>
        <taxon>Eukaryota</taxon>
        <taxon>Fungi</taxon>
        <taxon>Fungi incertae sedis</taxon>
        <taxon>Mucoromycota</taxon>
        <taxon>Glomeromycotina</taxon>
        <taxon>Glomeromycetes</taxon>
        <taxon>Diversisporales</taxon>
        <taxon>Gigasporaceae</taxon>
        <taxon>Dentiscutata</taxon>
    </lineage>
</organism>